<dbReference type="EMBL" id="SUTF01000009">
    <property type="protein sequence ID" value="MBE6511143.1"/>
    <property type="molecule type" value="Genomic_DNA"/>
</dbReference>
<organism evidence="1 2">
    <name type="scientific">Methanobrevibacter millerae</name>
    <dbReference type="NCBI Taxonomy" id="230361"/>
    <lineage>
        <taxon>Archaea</taxon>
        <taxon>Methanobacteriati</taxon>
        <taxon>Methanobacteriota</taxon>
        <taxon>Methanomada group</taxon>
        <taxon>Methanobacteria</taxon>
        <taxon>Methanobacteriales</taxon>
        <taxon>Methanobacteriaceae</taxon>
        <taxon>Methanobrevibacter</taxon>
    </lineage>
</organism>
<evidence type="ECO:0000313" key="2">
    <source>
        <dbReference type="Proteomes" id="UP000713479"/>
    </source>
</evidence>
<dbReference type="Proteomes" id="UP000713479">
    <property type="component" value="Unassembled WGS sequence"/>
</dbReference>
<evidence type="ECO:0000313" key="1">
    <source>
        <dbReference type="EMBL" id="MBE6511143.1"/>
    </source>
</evidence>
<comment type="caution">
    <text evidence="1">The sequence shown here is derived from an EMBL/GenBank/DDBJ whole genome shotgun (WGS) entry which is preliminary data.</text>
</comment>
<protein>
    <submittedName>
        <fullName evidence="1">Uncharacterized protein</fullName>
    </submittedName>
</protein>
<proteinExistence type="predicted"/>
<accession>A0A8T3VJ33</accession>
<gene>
    <name evidence="1" type="ORF">E7Z74_07800</name>
</gene>
<sequence length="59" mass="6929">MNYPVHIDYEKLGMNRQVELNNISEEVNIVQEYKVGFDEALQLICDGTAERLLVDEENW</sequence>
<reference evidence="1" key="1">
    <citation type="submission" date="2019-04" db="EMBL/GenBank/DDBJ databases">
        <title>Evolution of Biomass-Degrading Anaerobic Consortia Revealed by Metagenomics.</title>
        <authorList>
            <person name="Peng X."/>
        </authorList>
    </citation>
    <scope>NUCLEOTIDE SEQUENCE</scope>
    <source>
        <strain evidence="1">SIG13</strain>
    </source>
</reference>
<name>A0A8T3VJ33_9EURY</name>
<dbReference type="AlphaFoldDB" id="A0A8T3VJ33"/>